<evidence type="ECO:0000313" key="2">
    <source>
        <dbReference type="Proteomes" id="UP001304683"/>
    </source>
</evidence>
<dbReference type="RefSeq" id="WP_318749906.1">
    <property type="nucleotide sequence ID" value="NZ_CP132508.1"/>
</dbReference>
<protein>
    <recommendedName>
        <fullName evidence="3">Lar family restriction alleviation protein</fullName>
    </recommendedName>
</protein>
<accession>A0ABZ0QLQ4</accession>
<gene>
    <name evidence="1" type="ORF">Q5761_06145</name>
</gene>
<organism evidence="1 2">
    <name type="scientific">Thermaerobacter composti</name>
    <dbReference type="NCBI Taxonomy" id="554949"/>
    <lineage>
        <taxon>Bacteria</taxon>
        <taxon>Bacillati</taxon>
        <taxon>Bacillota</taxon>
        <taxon>Clostridia</taxon>
        <taxon>Eubacteriales</taxon>
        <taxon>Clostridiales Family XVII. Incertae Sedis</taxon>
        <taxon>Thermaerobacter</taxon>
    </lineage>
</organism>
<name>A0ABZ0QLQ4_9FIRM</name>
<dbReference type="EMBL" id="CP132508">
    <property type="protein sequence ID" value="WPD17978.1"/>
    <property type="molecule type" value="Genomic_DNA"/>
</dbReference>
<proteinExistence type="predicted"/>
<dbReference type="Proteomes" id="UP001304683">
    <property type="component" value="Chromosome"/>
</dbReference>
<reference evidence="1 2" key="1">
    <citation type="submission" date="2023-08" db="EMBL/GenBank/DDBJ databases">
        <title>Genome sequence of Thermaerobacter compostii strain Ins1, a spore-forming filamentous bacterium isolated from a deep geothermal reservoir.</title>
        <authorList>
            <person name="Bregnard D."/>
            <person name="Gonzalez D."/>
            <person name="Junier P."/>
        </authorList>
    </citation>
    <scope>NUCLEOTIDE SEQUENCE [LARGE SCALE GENOMIC DNA]</scope>
    <source>
        <strain evidence="1 2">Ins1</strain>
    </source>
</reference>
<sequence>MNVATTTPRCPFCGRGADTLRLTHRPQVGAVGFHLAVECTGCQETFRIAWRGRHADEPLLAFAYRAGMPVAAIRKMLRWRDLALAAYFDPDLDGGAGRR</sequence>
<evidence type="ECO:0000313" key="1">
    <source>
        <dbReference type="EMBL" id="WPD17978.1"/>
    </source>
</evidence>
<keyword evidence="2" id="KW-1185">Reference proteome</keyword>
<evidence type="ECO:0008006" key="3">
    <source>
        <dbReference type="Google" id="ProtNLM"/>
    </source>
</evidence>